<accession>A0A9P8GF68</accession>
<feature type="non-terminal residue" evidence="2">
    <location>
        <position position="144"/>
    </location>
</feature>
<evidence type="ECO:0000259" key="1">
    <source>
        <dbReference type="Pfam" id="PF12937"/>
    </source>
</evidence>
<dbReference type="CDD" id="cd09917">
    <property type="entry name" value="F-box_SF"/>
    <property type="match status" value="1"/>
</dbReference>
<dbReference type="Pfam" id="PF12937">
    <property type="entry name" value="F-box-like"/>
    <property type="match status" value="1"/>
</dbReference>
<dbReference type="SUPFAM" id="SSF81383">
    <property type="entry name" value="F-box domain"/>
    <property type="match status" value="1"/>
</dbReference>
<reference evidence="2" key="1">
    <citation type="journal article" date="2021" name="J Fungi (Basel)">
        <title>Virulence traits and population genomics of the black yeast Aureobasidium melanogenum.</title>
        <authorList>
            <person name="Cernosa A."/>
            <person name="Sun X."/>
            <person name="Gostincar C."/>
            <person name="Fang C."/>
            <person name="Gunde-Cimerman N."/>
            <person name="Song Z."/>
        </authorList>
    </citation>
    <scope>NUCLEOTIDE SEQUENCE</scope>
    <source>
        <strain evidence="2">EXF-8016</strain>
    </source>
</reference>
<sequence>MDRLPPEIKQYICSFLTPNHLKALRLVSKDFAAAAIPHFIPRIFLFNHPDSCTEIQEIITHTEMRKYVNTIVIDPRDVLNFDGFEDWVDHMPAHWQIPRWKDYEPQFPPEADIDGIVKTWNQAMETARELYLDHFKDANKGAAS</sequence>
<comment type="caution">
    <text evidence="2">The sequence shown here is derived from an EMBL/GenBank/DDBJ whole genome shotgun (WGS) entry which is preliminary data.</text>
</comment>
<evidence type="ECO:0000313" key="3">
    <source>
        <dbReference type="Proteomes" id="UP000767238"/>
    </source>
</evidence>
<name>A0A9P8GF68_AURME</name>
<dbReference type="OrthoDB" id="5422579at2759"/>
<proteinExistence type="predicted"/>
<protein>
    <recommendedName>
        <fullName evidence="1">F-box domain-containing protein</fullName>
    </recommendedName>
</protein>
<feature type="domain" description="F-box" evidence="1">
    <location>
        <begin position="1"/>
        <end position="35"/>
    </location>
</feature>
<dbReference type="InterPro" id="IPR036047">
    <property type="entry name" value="F-box-like_dom_sf"/>
</dbReference>
<dbReference type="EMBL" id="JAHFYH010000037">
    <property type="protein sequence ID" value="KAH0220600.1"/>
    <property type="molecule type" value="Genomic_DNA"/>
</dbReference>
<evidence type="ECO:0000313" key="2">
    <source>
        <dbReference type="EMBL" id="KAH0220600.1"/>
    </source>
</evidence>
<gene>
    <name evidence="2" type="ORF">KCV03_g5472</name>
</gene>
<reference evidence="2" key="2">
    <citation type="submission" date="2021-08" db="EMBL/GenBank/DDBJ databases">
        <authorList>
            <person name="Gostincar C."/>
            <person name="Sun X."/>
            <person name="Song Z."/>
            <person name="Gunde-Cimerman N."/>
        </authorList>
    </citation>
    <scope>NUCLEOTIDE SEQUENCE</scope>
    <source>
        <strain evidence="2">EXF-8016</strain>
    </source>
</reference>
<dbReference type="Proteomes" id="UP000767238">
    <property type="component" value="Unassembled WGS sequence"/>
</dbReference>
<dbReference type="AlphaFoldDB" id="A0A9P8GF68"/>
<dbReference type="InterPro" id="IPR001810">
    <property type="entry name" value="F-box_dom"/>
</dbReference>
<organism evidence="2 3">
    <name type="scientific">Aureobasidium melanogenum</name>
    <name type="common">Aureobasidium pullulans var. melanogenum</name>
    <dbReference type="NCBI Taxonomy" id="46634"/>
    <lineage>
        <taxon>Eukaryota</taxon>
        <taxon>Fungi</taxon>
        <taxon>Dikarya</taxon>
        <taxon>Ascomycota</taxon>
        <taxon>Pezizomycotina</taxon>
        <taxon>Dothideomycetes</taxon>
        <taxon>Dothideomycetidae</taxon>
        <taxon>Dothideales</taxon>
        <taxon>Saccotheciaceae</taxon>
        <taxon>Aureobasidium</taxon>
    </lineage>
</organism>